<dbReference type="InterPro" id="IPR051552">
    <property type="entry name" value="HptR"/>
</dbReference>
<dbReference type="Gene3D" id="1.10.10.60">
    <property type="entry name" value="Homeodomain-like"/>
    <property type="match status" value="2"/>
</dbReference>
<dbReference type="GO" id="GO:0005737">
    <property type="term" value="C:cytoplasm"/>
    <property type="evidence" value="ECO:0007669"/>
    <property type="project" value="UniProtKB-SubCell"/>
</dbReference>
<organism evidence="11 12">
    <name type="scientific">Candidatus Ornithospirochaeta stercoravium</name>
    <dbReference type="NCBI Taxonomy" id="2840897"/>
    <lineage>
        <taxon>Bacteria</taxon>
        <taxon>Pseudomonadati</taxon>
        <taxon>Spirochaetota</taxon>
        <taxon>Spirochaetia</taxon>
        <taxon>Spirochaetales</taxon>
        <taxon>Spirochaetaceae</taxon>
        <taxon>Spirochaetaceae incertae sedis</taxon>
        <taxon>Candidatus Ornithospirochaeta</taxon>
    </lineage>
</organism>
<dbReference type="PANTHER" id="PTHR42713">
    <property type="entry name" value="HISTIDINE KINASE-RELATED"/>
    <property type="match status" value="1"/>
</dbReference>
<gene>
    <name evidence="11" type="ORF">IAA72_00010</name>
</gene>
<name>A0A9D9NBZ1_9SPIO</name>
<evidence type="ECO:0000256" key="8">
    <source>
        <dbReference type="PROSITE-ProRule" id="PRU00169"/>
    </source>
</evidence>
<protein>
    <submittedName>
        <fullName evidence="11">Response regulator</fullName>
    </submittedName>
</protein>
<proteinExistence type="predicted"/>
<dbReference type="InterPro" id="IPR001789">
    <property type="entry name" value="Sig_transdc_resp-reg_receiver"/>
</dbReference>
<evidence type="ECO:0000259" key="9">
    <source>
        <dbReference type="PROSITE" id="PS01124"/>
    </source>
</evidence>
<dbReference type="Pfam" id="PF00072">
    <property type="entry name" value="Response_reg"/>
    <property type="match status" value="1"/>
</dbReference>
<dbReference type="InterPro" id="IPR018060">
    <property type="entry name" value="HTH_AraC"/>
</dbReference>
<keyword evidence="4" id="KW-0902">Two-component regulatory system</keyword>
<dbReference type="GO" id="GO:0000160">
    <property type="term" value="P:phosphorelay signal transduction system"/>
    <property type="evidence" value="ECO:0007669"/>
    <property type="project" value="UniProtKB-KW"/>
</dbReference>
<comment type="subcellular location">
    <subcellularLocation>
        <location evidence="1">Cytoplasm</location>
    </subcellularLocation>
</comment>
<evidence type="ECO:0000313" key="12">
    <source>
        <dbReference type="Proteomes" id="UP000810292"/>
    </source>
</evidence>
<dbReference type="Gene3D" id="3.40.50.2300">
    <property type="match status" value="1"/>
</dbReference>
<evidence type="ECO:0000256" key="2">
    <source>
        <dbReference type="ARBA" id="ARBA00022490"/>
    </source>
</evidence>
<accession>A0A9D9NBZ1</accession>
<dbReference type="AlphaFoldDB" id="A0A9D9NBZ1"/>
<dbReference type="GO" id="GO:0003700">
    <property type="term" value="F:DNA-binding transcription factor activity"/>
    <property type="evidence" value="ECO:0007669"/>
    <property type="project" value="InterPro"/>
</dbReference>
<evidence type="ECO:0000256" key="6">
    <source>
        <dbReference type="ARBA" id="ARBA00023125"/>
    </source>
</evidence>
<dbReference type="PANTHER" id="PTHR42713:SF3">
    <property type="entry name" value="TRANSCRIPTIONAL REGULATORY PROTEIN HPTR"/>
    <property type="match status" value="1"/>
</dbReference>
<dbReference type="InterPro" id="IPR018062">
    <property type="entry name" value="HTH_AraC-typ_CS"/>
</dbReference>
<feature type="domain" description="Response regulatory" evidence="10">
    <location>
        <begin position="3"/>
        <end position="120"/>
    </location>
</feature>
<dbReference type="CDD" id="cd17536">
    <property type="entry name" value="REC_YesN-like"/>
    <property type="match status" value="1"/>
</dbReference>
<dbReference type="SMART" id="SM00342">
    <property type="entry name" value="HTH_ARAC"/>
    <property type="match status" value="1"/>
</dbReference>
<dbReference type="InterPro" id="IPR009057">
    <property type="entry name" value="Homeodomain-like_sf"/>
</dbReference>
<dbReference type="PROSITE" id="PS01124">
    <property type="entry name" value="HTH_ARAC_FAMILY_2"/>
    <property type="match status" value="1"/>
</dbReference>
<keyword evidence="6" id="KW-0238">DNA-binding</keyword>
<evidence type="ECO:0000256" key="7">
    <source>
        <dbReference type="ARBA" id="ARBA00023163"/>
    </source>
</evidence>
<reference evidence="11" key="1">
    <citation type="submission" date="2020-10" db="EMBL/GenBank/DDBJ databases">
        <authorList>
            <person name="Gilroy R."/>
        </authorList>
    </citation>
    <scope>NUCLEOTIDE SEQUENCE</scope>
    <source>
        <strain evidence="11">14700</strain>
    </source>
</reference>
<evidence type="ECO:0000313" key="11">
    <source>
        <dbReference type="EMBL" id="MBO8468152.1"/>
    </source>
</evidence>
<evidence type="ECO:0000256" key="3">
    <source>
        <dbReference type="ARBA" id="ARBA00022553"/>
    </source>
</evidence>
<dbReference type="SMART" id="SM00448">
    <property type="entry name" value="REC"/>
    <property type="match status" value="1"/>
</dbReference>
<feature type="domain" description="HTH araC/xylS-type" evidence="9">
    <location>
        <begin position="388"/>
        <end position="486"/>
    </location>
</feature>
<dbReference type="GO" id="GO:0043565">
    <property type="term" value="F:sequence-specific DNA binding"/>
    <property type="evidence" value="ECO:0007669"/>
    <property type="project" value="InterPro"/>
</dbReference>
<evidence type="ECO:0000256" key="5">
    <source>
        <dbReference type="ARBA" id="ARBA00023015"/>
    </source>
</evidence>
<dbReference type="PROSITE" id="PS50110">
    <property type="entry name" value="RESPONSE_REGULATORY"/>
    <property type="match status" value="1"/>
</dbReference>
<evidence type="ECO:0000256" key="1">
    <source>
        <dbReference type="ARBA" id="ARBA00004496"/>
    </source>
</evidence>
<dbReference type="SUPFAM" id="SSF46689">
    <property type="entry name" value="Homeodomain-like"/>
    <property type="match status" value="2"/>
</dbReference>
<dbReference type="Pfam" id="PF12833">
    <property type="entry name" value="HTH_18"/>
    <property type="match status" value="1"/>
</dbReference>
<dbReference type="EMBL" id="JADIMF010000001">
    <property type="protein sequence ID" value="MBO8468152.1"/>
    <property type="molecule type" value="Genomic_DNA"/>
</dbReference>
<evidence type="ECO:0000256" key="4">
    <source>
        <dbReference type="ARBA" id="ARBA00023012"/>
    </source>
</evidence>
<keyword evidence="5" id="KW-0805">Transcription regulation</keyword>
<reference evidence="11" key="2">
    <citation type="journal article" date="2021" name="PeerJ">
        <title>Extensive microbial diversity within the chicken gut microbiome revealed by metagenomics and culture.</title>
        <authorList>
            <person name="Gilroy R."/>
            <person name="Ravi A."/>
            <person name="Getino M."/>
            <person name="Pursley I."/>
            <person name="Horton D.L."/>
            <person name="Alikhan N.F."/>
            <person name="Baker D."/>
            <person name="Gharbi K."/>
            <person name="Hall N."/>
            <person name="Watson M."/>
            <person name="Adriaenssens E.M."/>
            <person name="Foster-Nyarko E."/>
            <person name="Jarju S."/>
            <person name="Secka A."/>
            <person name="Antonio M."/>
            <person name="Oren A."/>
            <person name="Chaudhuri R.R."/>
            <person name="La Ragione R."/>
            <person name="Hildebrand F."/>
            <person name="Pallen M.J."/>
        </authorList>
    </citation>
    <scope>NUCLEOTIDE SEQUENCE</scope>
    <source>
        <strain evidence="11">14700</strain>
    </source>
</reference>
<dbReference type="PROSITE" id="PS00041">
    <property type="entry name" value="HTH_ARAC_FAMILY_1"/>
    <property type="match status" value="1"/>
</dbReference>
<evidence type="ECO:0000259" key="10">
    <source>
        <dbReference type="PROSITE" id="PS50110"/>
    </source>
</evidence>
<dbReference type="SUPFAM" id="SSF52172">
    <property type="entry name" value="CheY-like"/>
    <property type="match status" value="1"/>
</dbReference>
<sequence>MVRLVIADDEKVIIKGLEKLLDWKSLGIEIIGEYNDGKSALEGIIALRPDIALLDISMPGLSGIDVLRAIREQNIGTSVIFISGFQDFAYVQAALQNGAKDYLLKPVVRADMIHAIEKCISKDLSEEKNEPRPDYSSLLSSSDGYILAAVYPEITGDSPMAKLLRFSLIESLKERVRDTDSSVVFSAEGNLPLMIFPYSDASKAEEYLSSLNDELRKEKGGSLAFVLSPPFYSVAAIKSETDRCFLFSGFSFFSSYLGMPVLSLSAESESASPVSMMNMRDNLFQTIISHDRKGFEELSEELIKIAPLYSSYRKNDAAFLLCNVLRNMSERLRSAMINLPELDVRSVMDNLLKSQDYGEMAEVFIAENNVLYDEVLSRTGEGSQKEFVVALDYIEKHYMEPIGLKTISDVVKMNAYYFSSYFKKNTGVNFKDYLRTVRMNHAMEMIVSSDMSISEIARAVGIMDTRTFSELFQKTFGEKPSVCMHRARG</sequence>
<dbReference type="Proteomes" id="UP000810292">
    <property type="component" value="Unassembled WGS sequence"/>
</dbReference>
<keyword evidence="7" id="KW-0804">Transcription</keyword>
<comment type="caution">
    <text evidence="11">The sequence shown here is derived from an EMBL/GenBank/DDBJ whole genome shotgun (WGS) entry which is preliminary data.</text>
</comment>
<keyword evidence="3 8" id="KW-0597">Phosphoprotein</keyword>
<feature type="modified residue" description="4-aspartylphosphate" evidence="8">
    <location>
        <position position="55"/>
    </location>
</feature>
<dbReference type="InterPro" id="IPR011006">
    <property type="entry name" value="CheY-like_superfamily"/>
</dbReference>
<keyword evidence="2" id="KW-0963">Cytoplasm</keyword>